<proteinExistence type="predicted"/>
<dbReference type="OrthoDB" id="4309930at2"/>
<sequence>MWCAFLHADPGLSSAADRVSIPPDDGAERAVRACSCLAGGRRLGGAPDRTYGWCSSGGREDLSRPQH</sequence>
<dbReference type="AlphaFoldDB" id="A0A4U5WGF9"/>
<comment type="caution">
    <text evidence="1">The sequence shown here is derived from an EMBL/GenBank/DDBJ whole genome shotgun (WGS) entry which is preliminary data.</text>
</comment>
<gene>
    <name evidence="1" type="ORF">E4U91_13480</name>
</gene>
<accession>A0A4U5WGF9</accession>
<dbReference type="EMBL" id="SZNQ01000001">
    <property type="protein sequence ID" value="TKT01028.1"/>
    <property type="molecule type" value="Genomic_DNA"/>
</dbReference>
<evidence type="ECO:0000313" key="2">
    <source>
        <dbReference type="Proteomes" id="UP000305929"/>
    </source>
</evidence>
<organism evidence="1 2">
    <name type="scientific">Streptomyces lasalocidi</name>
    <name type="common">Streptomyces lasaliensis</name>
    <dbReference type="NCBI Taxonomy" id="324833"/>
    <lineage>
        <taxon>Bacteria</taxon>
        <taxon>Bacillati</taxon>
        <taxon>Actinomycetota</taxon>
        <taxon>Actinomycetes</taxon>
        <taxon>Kitasatosporales</taxon>
        <taxon>Streptomycetaceae</taxon>
        <taxon>Streptomyces</taxon>
    </lineage>
</organism>
<evidence type="ECO:0000313" key="1">
    <source>
        <dbReference type="EMBL" id="TKT01028.1"/>
    </source>
</evidence>
<dbReference type="Proteomes" id="UP000305929">
    <property type="component" value="Unassembled WGS sequence"/>
</dbReference>
<protein>
    <submittedName>
        <fullName evidence="1">Uncharacterized protein</fullName>
    </submittedName>
</protein>
<keyword evidence="2" id="KW-1185">Reference proteome</keyword>
<name>A0A4U5WGF9_STRLS</name>
<reference evidence="1 2" key="1">
    <citation type="submission" date="2019-04" db="EMBL/GenBank/DDBJ databases">
        <title>Streptomyces lasaliensis sp. nov., an Actinomycete isolated from soil which produces the polyether antibiotic lasalocid.</title>
        <authorList>
            <person name="Erwin G."/>
            <person name="Haber C."/>
        </authorList>
    </citation>
    <scope>NUCLEOTIDE SEQUENCE [LARGE SCALE GENOMIC DNA]</scope>
    <source>
        <strain evidence="1 2">X-537</strain>
    </source>
</reference>